<protein>
    <submittedName>
        <fullName evidence="11">Uncharacterized protein</fullName>
    </submittedName>
</protein>
<feature type="compositionally biased region" description="Low complexity" evidence="10">
    <location>
        <begin position="59"/>
        <end position="82"/>
    </location>
</feature>
<dbReference type="Pfam" id="PF00153">
    <property type="entry name" value="Mito_carr"/>
    <property type="match status" value="4"/>
</dbReference>
<dbReference type="EMBL" id="LWDF02000186">
    <property type="protein sequence ID" value="KAE8254568.1"/>
    <property type="molecule type" value="Genomic_DNA"/>
</dbReference>
<evidence type="ECO:0000256" key="7">
    <source>
        <dbReference type="ARBA" id="ARBA00023128"/>
    </source>
</evidence>
<feature type="compositionally biased region" description="Low complexity" evidence="10">
    <location>
        <begin position="1"/>
        <end position="30"/>
    </location>
</feature>
<dbReference type="GO" id="GO:0055085">
    <property type="term" value="P:transmembrane transport"/>
    <property type="evidence" value="ECO:0007669"/>
    <property type="project" value="InterPro"/>
</dbReference>
<feature type="compositionally biased region" description="Low complexity" evidence="10">
    <location>
        <begin position="253"/>
        <end position="268"/>
    </location>
</feature>
<sequence>MSSSTSSTSDAQSNAQKSASSPSSIPAPQARDNAQQEGKASSESTMWTNTLSSYLWPFGSSSSQESASSAGEKGAAGDASSSTAPPVWRPSYEEFRRHEPPQARLIRLRGLFDKLLDKSGESALANGRAKDAWTKSSIRARMGAVSKTEESGDRTATFSAGSSNQNPSLSATASTSSNQASSSPAAAAPSSTASQPNSKTSQEPELPASAIPQPSYATELLAKCKRSHAGGDDSGERKRATQVRKEAVAKVDSSSSSSSSASTSSILPIPLPLPLSGRDRAADASRDGEAGWVGSGVWGLTAVSLDHLEDAPATSSSEAAGSEMARLGGASDEEIRELEERETAEREEADGLRQRRIEWEGFLKYAEDKERELYTIFQDIDKNGDGIVDIGEIRAALERAGIDLGSKPLEDFTASLASARYYPAPTVANLAEGSLYVTFPEFRDYLLLLPRKATMPEIFRFYQVRKAFGLFVEGGVFEELGRGWGKTKRGAAVVNFDGDVSLAGEEKMKGSSSTITPPPSASTATSTVAATASAVQSHTSASDGKGARSQGLHSHSHGAGHSSDGDEHIESIGGAGAAHEGAQDEDEEEEDDSDSLHPEIALKFLLAGGIAGAVSRTATAPFDRLKVYLITSARQTGPSDLSSSAKAVADAAASRTRTAGGGVLGAATGATAAVGQAAALGGQAANKGAGMLRQAVISLYKDGGGIKAFWVGNGLNVVKIFPESAIKFMSYEMSKRAFAKYVDGVSDSRDISGTSRFISGGIGGITSQLAIYPIETLKTRLMASQEPGKSQKLLLKTAKDMWNNGGVRLYYRGLTAGLIGVFPYSAIDMSAFEGIKLFYIKYTGKEEPGVLALLAFGSVSGSVGATTVYPLNLIRTRLQAAGTPAHPTRYDGFLDAVKQTYKNEGAVGFYRGLVPTLAKVVPAVSISYVVYEHSKKKLGVQ</sequence>
<keyword evidence="2" id="KW-0813">Transport</keyword>
<dbReference type="Gene3D" id="1.50.40.10">
    <property type="entry name" value="Mitochondrial carrier domain"/>
    <property type="match status" value="1"/>
</dbReference>
<keyword evidence="6" id="KW-1133">Transmembrane helix</keyword>
<feature type="compositionally biased region" description="Low complexity" evidence="10">
    <location>
        <begin position="511"/>
        <end position="542"/>
    </location>
</feature>
<dbReference type="Proteomes" id="UP000077521">
    <property type="component" value="Unassembled WGS sequence"/>
</dbReference>
<evidence type="ECO:0000313" key="11">
    <source>
        <dbReference type="EMBL" id="KAE8254568.1"/>
    </source>
</evidence>
<evidence type="ECO:0000256" key="4">
    <source>
        <dbReference type="ARBA" id="ARBA00022737"/>
    </source>
</evidence>
<evidence type="ECO:0000256" key="5">
    <source>
        <dbReference type="ARBA" id="ARBA00022837"/>
    </source>
</evidence>
<feature type="compositionally biased region" description="Low complexity" evidence="10">
    <location>
        <begin position="551"/>
        <end position="562"/>
    </location>
</feature>
<dbReference type="PROSITE" id="PS00018">
    <property type="entry name" value="EF_HAND_1"/>
    <property type="match status" value="1"/>
</dbReference>
<evidence type="ECO:0000256" key="6">
    <source>
        <dbReference type="ARBA" id="ARBA00022989"/>
    </source>
</evidence>
<feature type="repeat" description="Solcar" evidence="9">
    <location>
        <begin position="848"/>
        <end position="937"/>
    </location>
</feature>
<keyword evidence="7" id="KW-0496">Mitochondrion</keyword>
<feature type="region of interest" description="Disordered" evidence="10">
    <location>
        <begin position="310"/>
        <end position="348"/>
    </location>
</feature>
<feature type="compositionally biased region" description="Basic and acidic residues" evidence="10">
    <location>
        <begin position="338"/>
        <end position="348"/>
    </location>
</feature>
<evidence type="ECO:0000256" key="1">
    <source>
        <dbReference type="ARBA" id="ARBA00004448"/>
    </source>
</evidence>
<dbReference type="AlphaFoldDB" id="A0A177TF05"/>
<feature type="region of interest" description="Disordered" evidence="10">
    <location>
        <begin position="1"/>
        <end position="46"/>
    </location>
</feature>
<feature type="region of interest" description="Disordered" evidence="10">
    <location>
        <begin position="505"/>
        <end position="595"/>
    </location>
</feature>
<evidence type="ECO:0000256" key="10">
    <source>
        <dbReference type="SAM" id="MobiDB-lite"/>
    </source>
</evidence>
<dbReference type="SUPFAM" id="SSF47473">
    <property type="entry name" value="EF-hand"/>
    <property type="match status" value="1"/>
</dbReference>
<evidence type="ECO:0000256" key="8">
    <source>
        <dbReference type="ARBA" id="ARBA00023136"/>
    </source>
</evidence>
<comment type="subcellular location">
    <subcellularLocation>
        <location evidence="1">Mitochondrion inner membrane</location>
        <topology evidence="1">Multi-pass membrane protein</topology>
    </subcellularLocation>
</comment>
<feature type="compositionally biased region" description="Basic and acidic residues" evidence="10">
    <location>
        <begin position="229"/>
        <end position="249"/>
    </location>
</feature>
<feature type="compositionally biased region" description="Polar residues" evidence="10">
    <location>
        <begin position="32"/>
        <end position="46"/>
    </location>
</feature>
<dbReference type="GO" id="GO:0005743">
    <property type="term" value="C:mitochondrial inner membrane"/>
    <property type="evidence" value="ECO:0007669"/>
    <property type="project" value="UniProtKB-SubCell"/>
</dbReference>
<feature type="region of interest" description="Disordered" evidence="10">
    <location>
        <begin position="58"/>
        <end position="103"/>
    </location>
</feature>
<feature type="compositionally biased region" description="Basic and acidic residues" evidence="10">
    <location>
        <begin position="91"/>
        <end position="101"/>
    </location>
</feature>
<keyword evidence="5" id="KW-0106">Calcium</keyword>
<feature type="repeat" description="Solcar" evidence="9">
    <location>
        <begin position="599"/>
        <end position="737"/>
    </location>
</feature>
<dbReference type="PANTHER" id="PTHR24089">
    <property type="entry name" value="SOLUTE CARRIER FAMILY 25"/>
    <property type="match status" value="1"/>
</dbReference>
<dbReference type="InterPro" id="IPR018108">
    <property type="entry name" value="MCP_transmembrane"/>
</dbReference>
<dbReference type="InterPro" id="IPR011992">
    <property type="entry name" value="EF-hand-dom_pair"/>
</dbReference>
<evidence type="ECO:0000313" key="12">
    <source>
        <dbReference type="Proteomes" id="UP000077521"/>
    </source>
</evidence>
<evidence type="ECO:0000256" key="2">
    <source>
        <dbReference type="ARBA" id="ARBA00022448"/>
    </source>
</evidence>
<feature type="repeat" description="Solcar" evidence="9">
    <location>
        <begin position="751"/>
        <end position="838"/>
    </location>
</feature>
<keyword evidence="4" id="KW-0677">Repeat</keyword>
<feature type="compositionally biased region" description="Polar residues" evidence="10">
    <location>
        <begin position="154"/>
        <end position="169"/>
    </location>
</feature>
<dbReference type="GO" id="GO:0005509">
    <property type="term" value="F:calcium ion binding"/>
    <property type="evidence" value="ECO:0007669"/>
    <property type="project" value="InterPro"/>
</dbReference>
<dbReference type="InterPro" id="IPR018247">
    <property type="entry name" value="EF_Hand_1_Ca_BS"/>
</dbReference>
<comment type="caution">
    <text evidence="11">The sequence shown here is derived from an EMBL/GenBank/DDBJ whole genome shotgun (WGS) entry which is preliminary data.</text>
</comment>
<feature type="compositionally biased region" description="Acidic residues" evidence="10">
    <location>
        <begin position="583"/>
        <end position="593"/>
    </location>
</feature>
<feature type="compositionally biased region" description="Low complexity" evidence="10">
    <location>
        <begin position="170"/>
        <end position="198"/>
    </location>
</feature>
<proteinExistence type="predicted"/>
<organism evidence="11 12">
    <name type="scientific">Tilletia indica</name>
    <dbReference type="NCBI Taxonomy" id="43049"/>
    <lineage>
        <taxon>Eukaryota</taxon>
        <taxon>Fungi</taxon>
        <taxon>Dikarya</taxon>
        <taxon>Basidiomycota</taxon>
        <taxon>Ustilaginomycotina</taxon>
        <taxon>Exobasidiomycetes</taxon>
        <taxon>Tilletiales</taxon>
        <taxon>Tilletiaceae</taxon>
        <taxon>Tilletia</taxon>
    </lineage>
</organism>
<keyword evidence="8 9" id="KW-0472">Membrane</keyword>
<name>A0A177TF05_9BASI</name>
<dbReference type="PROSITE" id="PS50222">
    <property type="entry name" value="EF_HAND_2"/>
    <property type="match status" value="1"/>
</dbReference>
<dbReference type="InterPro" id="IPR023395">
    <property type="entry name" value="MCP_dom_sf"/>
</dbReference>
<feature type="region of interest" description="Disordered" evidence="10">
    <location>
        <begin position="121"/>
        <end position="288"/>
    </location>
</feature>
<reference evidence="11" key="2">
    <citation type="journal article" date="2019" name="IMA Fungus">
        <title>Genome sequencing and comparison of five Tilletia species to identify candidate genes for the detection of regulated species infecting wheat.</title>
        <authorList>
            <person name="Nguyen H.D.T."/>
            <person name="Sultana T."/>
            <person name="Kesanakurti P."/>
            <person name="Hambleton S."/>
        </authorList>
    </citation>
    <scope>NUCLEOTIDE SEQUENCE</scope>
    <source>
        <strain evidence="11">DAOMC 236416</strain>
    </source>
</reference>
<dbReference type="Gene3D" id="1.10.238.10">
    <property type="entry name" value="EF-hand"/>
    <property type="match status" value="1"/>
</dbReference>
<dbReference type="SUPFAM" id="SSF103506">
    <property type="entry name" value="Mitochondrial carrier"/>
    <property type="match status" value="1"/>
</dbReference>
<dbReference type="InterPro" id="IPR002067">
    <property type="entry name" value="MCP"/>
</dbReference>
<keyword evidence="3 9" id="KW-0812">Transmembrane</keyword>
<dbReference type="PROSITE" id="PS50920">
    <property type="entry name" value="SOLCAR"/>
    <property type="match status" value="3"/>
</dbReference>
<keyword evidence="12" id="KW-1185">Reference proteome</keyword>
<feature type="compositionally biased region" description="Basic and acidic residues" evidence="10">
    <location>
        <begin position="277"/>
        <end position="288"/>
    </location>
</feature>
<reference evidence="11" key="1">
    <citation type="submission" date="2016-04" db="EMBL/GenBank/DDBJ databases">
        <authorList>
            <person name="Nguyen H.D."/>
            <person name="Samba Siva P."/>
            <person name="Cullis J."/>
            <person name="Levesque C.A."/>
            <person name="Hambleton S."/>
        </authorList>
    </citation>
    <scope>NUCLEOTIDE SEQUENCE</scope>
    <source>
        <strain evidence="11">DAOMC 236416</strain>
    </source>
</reference>
<dbReference type="PRINTS" id="PR00926">
    <property type="entry name" value="MITOCARRIER"/>
</dbReference>
<dbReference type="InterPro" id="IPR002048">
    <property type="entry name" value="EF_hand_dom"/>
</dbReference>
<evidence type="ECO:0000256" key="3">
    <source>
        <dbReference type="ARBA" id="ARBA00022692"/>
    </source>
</evidence>
<accession>A0A177TF05</accession>
<evidence type="ECO:0000256" key="9">
    <source>
        <dbReference type="PROSITE-ProRule" id="PRU00282"/>
    </source>
</evidence>
<gene>
    <name evidence="11" type="ORF">A4X13_0g3370</name>
</gene>